<keyword evidence="1" id="KW-1133">Transmembrane helix</keyword>
<comment type="caution">
    <text evidence="2">The sequence shown here is derived from an EMBL/GenBank/DDBJ whole genome shotgun (WGS) entry which is preliminary data.</text>
</comment>
<name>A0A4Y4E4X0_CELCE</name>
<dbReference type="RefSeq" id="WP_141389244.1">
    <property type="nucleotide sequence ID" value="NZ_BJNZ01000008.1"/>
</dbReference>
<keyword evidence="1" id="KW-0812">Transmembrane</keyword>
<evidence type="ECO:0000313" key="3">
    <source>
        <dbReference type="Proteomes" id="UP000316659"/>
    </source>
</evidence>
<dbReference type="PROSITE" id="PS51257">
    <property type="entry name" value="PROKAR_LIPOPROTEIN"/>
    <property type="match status" value="1"/>
</dbReference>
<evidence type="ECO:0000256" key="1">
    <source>
        <dbReference type="SAM" id="Phobius"/>
    </source>
</evidence>
<organism evidence="2 3">
    <name type="scientific">Cellulosimicrobium cellulans</name>
    <name type="common">Arthrobacter luteus</name>
    <dbReference type="NCBI Taxonomy" id="1710"/>
    <lineage>
        <taxon>Bacteria</taxon>
        <taxon>Bacillati</taxon>
        <taxon>Actinomycetota</taxon>
        <taxon>Actinomycetes</taxon>
        <taxon>Micrococcales</taxon>
        <taxon>Promicromonosporaceae</taxon>
        <taxon>Cellulosimicrobium</taxon>
    </lineage>
</organism>
<dbReference type="Proteomes" id="UP000316659">
    <property type="component" value="Unassembled WGS sequence"/>
</dbReference>
<keyword evidence="1" id="KW-0472">Membrane</keyword>
<reference evidence="2 3" key="1">
    <citation type="submission" date="2019-06" db="EMBL/GenBank/DDBJ databases">
        <title>Whole genome shotgun sequence of Cellulosimicrobium cellulans NBRC 15516.</title>
        <authorList>
            <person name="Hosoyama A."/>
            <person name="Uohara A."/>
            <person name="Ohji S."/>
            <person name="Ichikawa N."/>
        </authorList>
    </citation>
    <scope>NUCLEOTIDE SEQUENCE [LARGE SCALE GENOMIC DNA]</scope>
    <source>
        <strain evidence="2 3">NBRC 15516</strain>
    </source>
</reference>
<dbReference type="EMBL" id="BJNZ01000008">
    <property type="protein sequence ID" value="GED09731.1"/>
    <property type="molecule type" value="Genomic_DNA"/>
</dbReference>
<accession>A0A4Y4E4X0</accession>
<gene>
    <name evidence="2" type="ORF">CCE02nite_17300</name>
</gene>
<evidence type="ECO:0000313" key="2">
    <source>
        <dbReference type="EMBL" id="GED09731.1"/>
    </source>
</evidence>
<proteinExistence type="predicted"/>
<protein>
    <submittedName>
        <fullName evidence="2">Uncharacterized protein</fullName>
    </submittedName>
</protein>
<feature type="transmembrane region" description="Helical" evidence="1">
    <location>
        <begin position="12"/>
        <end position="30"/>
    </location>
</feature>
<feature type="transmembrane region" description="Helical" evidence="1">
    <location>
        <begin position="136"/>
        <end position="155"/>
    </location>
</feature>
<dbReference type="AlphaFoldDB" id="A0A4Y4E4X0"/>
<sequence length="161" mass="16954">MTGRRTGPRRGLVPLAIAGACLLGVLWLWVLPGFRVEAATPFGETVRVVLTAGEHTVYADTGAAWSEVRCEGTGPDGEDVGLRVSMSQQDLRVPRHWRAESSFARDAGTVTLTCRSEGTTTGGTFAVGPSVDLPQAVFGTVLLAAAVILGIVGIARARRRP</sequence>